<dbReference type="GO" id="GO:0003755">
    <property type="term" value="F:peptidyl-prolyl cis-trans isomerase activity"/>
    <property type="evidence" value="ECO:0007669"/>
    <property type="project" value="UniProtKB-KW"/>
</dbReference>
<dbReference type="InterPro" id="IPR046357">
    <property type="entry name" value="PPIase_dom_sf"/>
</dbReference>
<sequence>MLRCAQHDRLLGCLKVSASLNPVNMRSGSLNMRIVTLLFVMLLLVGCQSTQNGQALMSAAGSPVIFRLDGHAYTAADFAQRMERDLGQDLAMMLAQGQSQAEIEQLAADFDVRNQIFERMLQDLLLQRYGRQHGIGIDAATLDAQLLATTSVDAEAPFAPTTDLRLQSAQEQLSMAVIAQNTRAPMSWTRQIFVDDQALAEQLLAELADGANFATLAREHSLDSTTADAGGDRGWHTAGGYVPEYDEAVATAQLNTPILVVSRIGVHIVEVLERDPERAFSSFEQLSADPEAQSYFEQSFLPWYAQLRQDVEASGELEFAPNFNPNDVPLPFPEGM</sequence>
<dbReference type="Gene3D" id="3.10.50.40">
    <property type="match status" value="1"/>
</dbReference>
<evidence type="ECO:0000313" key="3">
    <source>
        <dbReference type="EMBL" id="RRR66197.1"/>
    </source>
</evidence>
<dbReference type="PANTHER" id="PTHR47245:SF2">
    <property type="entry name" value="PEPTIDYL-PROLYL CIS-TRANS ISOMERASE HP_0175-RELATED"/>
    <property type="match status" value="1"/>
</dbReference>
<dbReference type="InterPro" id="IPR000297">
    <property type="entry name" value="PPIase_PpiC"/>
</dbReference>
<keyword evidence="1" id="KW-0697">Rotamase</keyword>
<accession>A0A426TRM3</accession>
<dbReference type="Pfam" id="PF13616">
    <property type="entry name" value="Rotamase_3"/>
    <property type="match status" value="1"/>
</dbReference>
<keyword evidence="1" id="KW-0413">Isomerase</keyword>
<reference evidence="3 4" key="1">
    <citation type="submission" date="2018-12" db="EMBL/GenBank/DDBJ databases">
        <title>Genome Sequence of Candidatus Viridilinea halotolerans isolated from saline sulfide-rich spring.</title>
        <authorList>
            <person name="Grouzdev D.S."/>
            <person name="Burganskaya E.I."/>
            <person name="Krutkina M.S."/>
            <person name="Sukhacheva M.V."/>
            <person name="Gorlenko V.M."/>
        </authorList>
    </citation>
    <scope>NUCLEOTIDE SEQUENCE [LARGE SCALE GENOMIC DNA]</scope>
    <source>
        <strain evidence="3">Chok-6</strain>
    </source>
</reference>
<evidence type="ECO:0000259" key="2">
    <source>
        <dbReference type="PROSITE" id="PS50198"/>
    </source>
</evidence>
<protein>
    <recommendedName>
        <fullName evidence="2">PpiC domain-containing protein</fullName>
    </recommendedName>
</protein>
<dbReference type="AlphaFoldDB" id="A0A426TRM3"/>
<dbReference type="EMBL" id="RSAS01000878">
    <property type="protein sequence ID" value="RRR66197.1"/>
    <property type="molecule type" value="Genomic_DNA"/>
</dbReference>
<feature type="domain" description="PpiC" evidence="2">
    <location>
        <begin position="184"/>
        <end position="273"/>
    </location>
</feature>
<name>A0A426TRM3_9CHLR</name>
<dbReference type="PANTHER" id="PTHR47245">
    <property type="entry name" value="PEPTIDYLPROLYL ISOMERASE"/>
    <property type="match status" value="1"/>
</dbReference>
<organism evidence="3 4">
    <name type="scientific">Candidatus Viridilinea halotolerans</name>
    <dbReference type="NCBI Taxonomy" id="2491704"/>
    <lineage>
        <taxon>Bacteria</taxon>
        <taxon>Bacillati</taxon>
        <taxon>Chloroflexota</taxon>
        <taxon>Chloroflexia</taxon>
        <taxon>Chloroflexales</taxon>
        <taxon>Chloroflexineae</taxon>
        <taxon>Oscillochloridaceae</taxon>
        <taxon>Candidatus Viridilinea</taxon>
    </lineage>
</organism>
<gene>
    <name evidence="3" type="ORF">EI684_21135</name>
</gene>
<dbReference type="Proteomes" id="UP000280307">
    <property type="component" value="Unassembled WGS sequence"/>
</dbReference>
<evidence type="ECO:0000313" key="4">
    <source>
        <dbReference type="Proteomes" id="UP000280307"/>
    </source>
</evidence>
<proteinExistence type="predicted"/>
<comment type="caution">
    <text evidence="3">The sequence shown here is derived from an EMBL/GenBank/DDBJ whole genome shotgun (WGS) entry which is preliminary data.</text>
</comment>
<dbReference type="InterPro" id="IPR050245">
    <property type="entry name" value="PrsA_foldase"/>
</dbReference>
<dbReference type="PROSITE" id="PS50198">
    <property type="entry name" value="PPIC_PPIASE_2"/>
    <property type="match status" value="1"/>
</dbReference>
<dbReference type="SUPFAM" id="SSF54534">
    <property type="entry name" value="FKBP-like"/>
    <property type="match status" value="1"/>
</dbReference>
<feature type="non-terminal residue" evidence="3">
    <location>
        <position position="1"/>
    </location>
</feature>
<evidence type="ECO:0000256" key="1">
    <source>
        <dbReference type="PROSITE-ProRule" id="PRU00278"/>
    </source>
</evidence>